<comment type="caution">
    <text evidence="1">The sequence shown here is derived from an EMBL/GenBank/DDBJ whole genome shotgun (WGS) entry which is preliminary data.</text>
</comment>
<reference evidence="1" key="1">
    <citation type="submission" date="2020-09" db="EMBL/GenBank/DDBJ databases">
        <authorList>
            <person name="Palma L."/>
            <person name="Caballero P."/>
            <person name="Berry C."/>
            <person name="Del Valle E."/>
        </authorList>
    </citation>
    <scope>NUCLEOTIDE SEQUENCE</scope>
    <source>
        <strain evidence="1">M</strain>
    </source>
</reference>
<gene>
    <name evidence="1" type="ORF">ID854_21415</name>
</gene>
<dbReference type="Proteomes" id="UP001193920">
    <property type="component" value="Unassembled WGS sequence"/>
</dbReference>
<sequence length="250" mass="27847">MHTDVFIEQVKDALEGIMDNAARSAAGLAEFVVNILHQQPLTSVGTLTVEQRQALQNGIRDCLNATPFCNGAGFASHAQSGDEPGYWTLEWWFKDGHHIHPLQLERSQETCRRLDFRTFDWFDQPACRHRPYIEGPYVDYVCNGDYTITASHPVMIGKMFVGVAAVDVLVSTLERQLQPVLSALGRPALIVNSQGRVVISTTPRIHTGALWSDMDTVVAAHALRLVFPQTVSMQIHSSSIPYYHHQGSHS</sequence>
<dbReference type="Gene3D" id="3.30.450.20">
    <property type="entry name" value="PAS domain"/>
    <property type="match status" value="1"/>
</dbReference>
<evidence type="ECO:0008006" key="2">
    <source>
        <dbReference type="Google" id="ProtNLM"/>
    </source>
</evidence>
<dbReference type="AlphaFoldDB" id="A0AAW3Z3L3"/>
<dbReference type="CDD" id="cd12913">
    <property type="entry name" value="PDC1_MCP_like"/>
    <property type="match status" value="1"/>
</dbReference>
<dbReference type="RefSeq" id="WP_323869821.1">
    <property type="nucleotide sequence ID" value="NZ_JACXBF010000544.1"/>
</dbReference>
<evidence type="ECO:0000313" key="1">
    <source>
        <dbReference type="EMBL" id="MBD2802933.1"/>
    </source>
</evidence>
<name>A0AAW3Z3L3_9GAMM</name>
<organism evidence="1">
    <name type="scientific">Xenorhabdus szentirmaii</name>
    <dbReference type="NCBI Taxonomy" id="290112"/>
    <lineage>
        <taxon>Bacteria</taxon>
        <taxon>Pseudomonadati</taxon>
        <taxon>Pseudomonadota</taxon>
        <taxon>Gammaproteobacteria</taxon>
        <taxon>Enterobacterales</taxon>
        <taxon>Morganellaceae</taxon>
        <taxon>Xenorhabdus</taxon>
    </lineage>
</organism>
<reference evidence="1" key="2">
    <citation type="journal article" date="2024" name="Toxins">
        <title>Genome Sequence Analysis of Native Xenorhabdus Strains Isolated from Entomopathogenic Nematodes in Argentina.</title>
        <authorList>
            <person name="Palma L."/>
            <person name="Frizzo L."/>
            <person name="Kaiser S."/>
            <person name="Berry C."/>
            <person name="Caballero P."/>
            <person name="Bode H.B."/>
            <person name="Del Valle E.E."/>
        </authorList>
    </citation>
    <scope>NUCLEOTIDE SEQUENCE</scope>
    <source>
        <strain evidence="1">M</strain>
    </source>
</reference>
<accession>A0AAW3Z3L3</accession>
<dbReference type="EMBL" id="JACXBF010000544">
    <property type="protein sequence ID" value="MBD2802933.1"/>
    <property type="molecule type" value="Genomic_DNA"/>
</dbReference>
<protein>
    <recommendedName>
        <fullName evidence="2">Histidine kinase</fullName>
    </recommendedName>
</protein>
<proteinExistence type="predicted"/>